<reference evidence="10" key="1">
    <citation type="submission" date="2017-09" db="EMBL/GenBank/DDBJ databases">
        <title>Depth-based differentiation of microbial function through sediment-hosted aquifers and enrichment of novel symbionts in the deep terrestrial subsurface.</title>
        <authorList>
            <person name="Probst A.J."/>
            <person name="Ladd B."/>
            <person name="Jarett J.K."/>
            <person name="Geller-Mcgrath D.E."/>
            <person name="Sieber C.M.K."/>
            <person name="Emerson J.B."/>
            <person name="Anantharaman K."/>
            <person name="Thomas B.C."/>
            <person name="Malmstrom R."/>
            <person name="Stieglmeier M."/>
            <person name="Klingl A."/>
            <person name="Woyke T."/>
            <person name="Ryan C.M."/>
            <person name="Banfield J.F."/>
        </authorList>
    </citation>
    <scope>NUCLEOTIDE SEQUENCE [LARGE SCALE GENOMIC DNA]</scope>
</reference>
<dbReference type="Gene3D" id="3.40.1110.10">
    <property type="entry name" value="Calcium-transporting ATPase, cytoplasmic domain N"/>
    <property type="match status" value="1"/>
</dbReference>
<sequence length="531" mass="58370">MDGLTSQQARERLAKFGPNELVKKKETSWLKLLFSQFKSPLIYILVFAGLVTLFLRDFTDSIVIFAAVLINTVLGFYQERKAQKSLAALRQLLASKAKVIRDGEQKEIDASEVVPGDLVVLTIGARVPADGVLVEATDFSVNEAILTGESMPVSKTLRERPEESEVKMGTTVVTGIAKMLVTKTGMETEMGKIGKQVGEVDEEKTPLQIQLGKLAKILAIVVGVVTMFIFATGELLGYEPLEMFTTSVAVAVAAIPEGLVVTLTVILALGMQRILKKKAIVRKLLAAETLGSVSVICCDKTGTLTEGKMQVVKADMTDEKLGVKAAILCNDMRDPLEVAMLRWAEKSIKYQESSIKNILEKHPRIDERPFSPDTKIIATLHQSKHGAGQALLFVSGAPEVILGKCDTQYGIRNTWLKKFEEYGSQGYRLVGFAYKRSKNQEARIKKQDLENLDWLGLLVYEDPVRETVKTALEECQKAGIKIKVITGDYLATALAVLEKLGLDGKEHALTGDELAKMSPEELKSRVDEIVL</sequence>
<dbReference type="InterPro" id="IPR023299">
    <property type="entry name" value="ATPase_P-typ_cyto_dom_N"/>
</dbReference>
<name>A0A2H0WSB5_9BACT</name>
<keyword evidence="4" id="KW-0067">ATP-binding</keyword>
<dbReference type="InterPro" id="IPR018303">
    <property type="entry name" value="ATPase_P-typ_P_site"/>
</dbReference>
<comment type="caution">
    <text evidence="9">The sequence shown here is derived from an EMBL/GenBank/DDBJ whole genome shotgun (WGS) entry which is preliminary data.</text>
</comment>
<dbReference type="InterPro" id="IPR023214">
    <property type="entry name" value="HAD_sf"/>
</dbReference>
<keyword evidence="3" id="KW-0547">Nucleotide-binding</keyword>
<dbReference type="GO" id="GO:0016887">
    <property type="term" value="F:ATP hydrolysis activity"/>
    <property type="evidence" value="ECO:0007669"/>
    <property type="project" value="InterPro"/>
</dbReference>
<dbReference type="InterPro" id="IPR036412">
    <property type="entry name" value="HAD-like_sf"/>
</dbReference>
<evidence type="ECO:0000313" key="10">
    <source>
        <dbReference type="Proteomes" id="UP000230775"/>
    </source>
</evidence>
<dbReference type="PROSITE" id="PS00154">
    <property type="entry name" value="ATPASE_E1_E2"/>
    <property type="match status" value="1"/>
</dbReference>
<dbReference type="GO" id="GO:0005524">
    <property type="term" value="F:ATP binding"/>
    <property type="evidence" value="ECO:0007669"/>
    <property type="project" value="UniProtKB-KW"/>
</dbReference>
<evidence type="ECO:0000256" key="5">
    <source>
        <dbReference type="ARBA" id="ARBA00022989"/>
    </source>
</evidence>
<dbReference type="NCBIfam" id="TIGR01494">
    <property type="entry name" value="ATPase_P-type"/>
    <property type="match status" value="1"/>
</dbReference>
<dbReference type="Proteomes" id="UP000230775">
    <property type="component" value="Unassembled WGS sequence"/>
</dbReference>
<dbReference type="SMART" id="SM00831">
    <property type="entry name" value="Cation_ATPase_N"/>
    <property type="match status" value="1"/>
</dbReference>
<dbReference type="InterPro" id="IPR059000">
    <property type="entry name" value="ATPase_P-type_domA"/>
</dbReference>
<evidence type="ECO:0000256" key="1">
    <source>
        <dbReference type="ARBA" id="ARBA00004141"/>
    </source>
</evidence>
<dbReference type="PANTHER" id="PTHR42861">
    <property type="entry name" value="CALCIUM-TRANSPORTING ATPASE"/>
    <property type="match status" value="1"/>
</dbReference>
<dbReference type="EMBL" id="PEZI01000013">
    <property type="protein sequence ID" value="PIS14828.1"/>
    <property type="molecule type" value="Genomic_DNA"/>
</dbReference>
<keyword evidence="5 7" id="KW-1133">Transmembrane helix</keyword>
<dbReference type="Pfam" id="PF13246">
    <property type="entry name" value="Cation_ATPase"/>
    <property type="match status" value="1"/>
</dbReference>
<dbReference type="Gene3D" id="3.40.50.1000">
    <property type="entry name" value="HAD superfamily/HAD-like"/>
    <property type="match status" value="1"/>
</dbReference>
<evidence type="ECO:0000256" key="6">
    <source>
        <dbReference type="ARBA" id="ARBA00023136"/>
    </source>
</evidence>
<organism evidence="9 10">
    <name type="scientific">Candidatus Shapirobacteria bacterium CG09_land_8_20_14_0_10_39_12</name>
    <dbReference type="NCBI Taxonomy" id="1974885"/>
    <lineage>
        <taxon>Bacteria</taxon>
        <taxon>Candidatus Shapironibacteriota</taxon>
    </lineage>
</organism>
<dbReference type="SUPFAM" id="SSF56784">
    <property type="entry name" value="HAD-like"/>
    <property type="match status" value="1"/>
</dbReference>
<evidence type="ECO:0000313" key="9">
    <source>
        <dbReference type="EMBL" id="PIS14828.1"/>
    </source>
</evidence>
<evidence type="ECO:0000256" key="4">
    <source>
        <dbReference type="ARBA" id="ARBA00022840"/>
    </source>
</evidence>
<dbReference type="SUPFAM" id="SSF81660">
    <property type="entry name" value="Metal cation-transporting ATPase, ATP-binding domain N"/>
    <property type="match status" value="1"/>
</dbReference>
<dbReference type="AlphaFoldDB" id="A0A2H0WSB5"/>
<dbReference type="Gene3D" id="1.20.1110.10">
    <property type="entry name" value="Calcium-transporting ATPase, transmembrane domain"/>
    <property type="match status" value="2"/>
</dbReference>
<keyword evidence="6 7" id="KW-0472">Membrane</keyword>
<protein>
    <submittedName>
        <fullName evidence="9">ATPase</fullName>
    </submittedName>
</protein>
<dbReference type="InterPro" id="IPR004014">
    <property type="entry name" value="ATPase_P-typ_cation-transptr_N"/>
</dbReference>
<dbReference type="Pfam" id="PF00122">
    <property type="entry name" value="E1-E2_ATPase"/>
    <property type="match status" value="1"/>
</dbReference>
<dbReference type="Pfam" id="PF00690">
    <property type="entry name" value="Cation_ATPase_N"/>
    <property type="match status" value="1"/>
</dbReference>
<dbReference type="GO" id="GO:0016020">
    <property type="term" value="C:membrane"/>
    <property type="evidence" value="ECO:0007669"/>
    <property type="project" value="UniProtKB-SubCell"/>
</dbReference>
<feature type="transmembrane region" description="Helical" evidence="7">
    <location>
        <begin position="244"/>
        <end position="269"/>
    </location>
</feature>
<accession>A0A2H0WSB5</accession>
<evidence type="ECO:0000256" key="2">
    <source>
        <dbReference type="ARBA" id="ARBA00022692"/>
    </source>
</evidence>
<dbReference type="InterPro" id="IPR023298">
    <property type="entry name" value="ATPase_P-typ_TM_dom_sf"/>
</dbReference>
<feature type="transmembrane region" description="Helical" evidence="7">
    <location>
        <begin position="217"/>
        <end position="238"/>
    </location>
</feature>
<evidence type="ECO:0000256" key="3">
    <source>
        <dbReference type="ARBA" id="ARBA00022741"/>
    </source>
</evidence>
<dbReference type="PRINTS" id="PR00121">
    <property type="entry name" value="NAKATPASE"/>
</dbReference>
<feature type="domain" description="Cation-transporting P-type ATPase N-terminal" evidence="8">
    <location>
        <begin position="3"/>
        <end position="57"/>
    </location>
</feature>
<evidence type="ECO:0000259" key="8">
    <source>
        <dbReference type="SMART" id="SM00831"/>
    </source>
</evidence>
<dbReference type="InterPro" id="IPR001757">
    <property type="entry name" value="P_typ_ATPase"/>
</dbReference>
<feature type="non-terminal residue" evidence="9">
    <location>
        <position position="531"/>
    </location>
</feature>
<dbReference type="SUPFAM" id="SSF81653">
    <property type="entry name" value="Calcium ATPase, transduction domain A"/>
    <property type="match status" value="1"/>
</dbReference>
<comment type="subcellular location">
    <subcellularLocation>
        <location evidence="1">Membrane</location>
        <topology evidence="1">Multi-pass membrane protein</topology>
    </subcellularLocation>
</comment>
<dbReference type="SUPFAM" id="SSF81665">
    <property type="entry name" value="Calcium ATPase, transmembrane domain M"/>
    <property type="match status" value="1"/>
</dbReference>
<proteinExistence type="predicted"/>
<feature type="transmembrane region" description="Helical" evidence="7">
    <location>
        <begin position="32"/>
        <end position="55"/>
    </location>
</feature>
<feature type="transmembrane region" description="Helical" evidence="7">
    <location>
        <begin position="61"/>
        <end position="77"/>
    </location>
</feature>
<gene>
    <name evidence="9" type="ORF">COT64_00615</name>
</gene>
<dbReference type="PRINTS" id="PR00119">
    <property type="entry name" value="CATATPASE"/>
</dbReference>
<evidence type="ECO:0000256" key="7">
    <source>
        <dbReference type="SAM" id="Phobius"/>
    </source>
</evidence>
<keyword evidence="2 7" id="KW-0812">Transmembrane</keyword>
<dbReference type="InterPro" id="IPR008250">
    <property type="entry name" value="ATPase_P-typ_transduc_dom_A_sf"/>
</dbReference>